<evidence type="ECO:0000313" key="2">
    <source>
        <dbReference type="EMBL" id="MED6201420.1"/>
    </source>
</evidence>
<evidence type="ECO:0000313" key="3">
    <source>
        <dbReference type="Proteomes" id="UP001341840"/>
    </source>
</evidence>
<keyword evidence="3" id="KW-1185">Reference proteome</keyword>
<proteinExistence type="predicted"/>
<evidence type="ECO:0000256" key="1">
    <source>
        <dbReference type="SAM" id="Phobius"/>
    </source>
</evidence>
<protein>
    <submittedName>
        <fullName evidence="2">Uncharacterized protein</fullName>
    </submittedName>
</protein>
<keyword evidence="1" id="KW-0472">Membrane</keyword>
<dbReference type="Proteomes" id="UP001341840">
    <property type="component" value="Unassembled WGS sequence"/>
</dbReference>
<keyword evidence="1" id="KW-0812">Transmembrane</keyword>
<reference evidence="2 3" key="1">
    <citation type="journal article" date="2023" name="Plants (Basel)">
        <title>Bridging the Gap: Combining Genomics and Transcriptomics Approaches to Understand Stylosanthes scabra, an Orphan Legume from the Brazilian Caatinga.</title>
        <authorList>
            <person name="Ferreira-Neto J.R.C."/>
            <person name="da Silva M.D."/>
            <person name="Binneck E."/>
            <person name="de Melo N.F."/>
            <person name="da Silva R.H."/>
            <person name="de Melo A.L.T.M."/>
            <person name="Pandolfi V."/>
            <person name="Bustamante F.O."/>
            <person name="Brasileiro-Vidal A.C."/>
            <person name="Benko-Iseppon A.M."/>
        </authorList>
    </citation>
    <scope>NUCLEOTIDE SEQUENCE [LARGE SCALE GENOMIC DNA]</scope>
    <source>
        <tissue evidence="2">Leaves</tissue>
    </source>
</reference>
<sequence length="110" mass="12971">MTKNGVLYILVVMIITTIICSVIAEFDNVVRDKEKPWYPTVDDAFNQGACQNKCNQIYDRSLSKLSYNRRKRCIHRCRWLNECINLCKSLHRGNEKLFEKCINKDCKYST</sequence>
<accession>A0ABU6XVA3</accession>
<comment type="caution">
    <text evidence="2">The sequence shown here is derived from an EMBL/GenBank/DDBJ whole genome shotgun (WGS) entry which is preliminary data.</text>
</comment>
<name>A0ABU6XVA3_9FABA</name>
<organism evidence="2 3">
    <name type="scientific">Stylosanthes scabra</name>
    <dbReference type="NCBI Taxonomy" id="79078"/>
    <lineage>
        <taxon>Eukaryota</taxon>
        <taxon>Viridiplantae</taxon>
        <taxon>Streptophyta</taxon>
        <taxon>Embryophyta</taxon>
        <taxon>Tracheophyta</taxon>
        <taxon>Spermatophyta</taxon>
        <taxon>Magnoliopsida</taxon>
        <taxon>eudicotyledons</taxon>
        <taxon>Gunneridae</taxon>
        <taxon>Pentapetalae</taxon>
        <taxon>rosids</taxon>
        <taxon>fabids</taxon>
        <taxon>Fabales</taxon>
        <taxon>Fabaceae</taxon>
        <taxon>Papilionoideae</taxon>
        <taxon>50 kb inversion clade</taxon>
        <taxon>dalbergioids sensu lato</taxon>
        <taxon>Dalbergieae</taxon>
        <taxon>Pterocarpus clade</taxon>
        <taxon>Stylosanthes</taxon>
    </lineage>
</organism>
<gene>
    <name evidence="2" type="ORF">PIB30_094823</name>
</gene>
<dbReference type="EMBL" id="JASCZI010213571">
    <property type="protein sequence ID" value="MED6201420.1"/>
    <property type="molecule type" value="Genomic_DNA"/>
</dbReference>
<keyword evidence="1" id="KW-1133">Transmembrane helix</keyword>
<feature type="transmembrane region" description="Helical" evidence="1">
    <location>
        <begin position="6"/>
        <end position="26"/>
    </location>
</feature>